<name>A0A812PMZ1_SYMPI</name>
<dbReference type="AlphaFoldDB" id="A0A812PMZ1"/>
<accession>A0A812PMZ1</accession>
<proteinExistence type="predicted"/>
<organism evidence="2 3">
    <name type="scientific">Symbiodinium pilosum</name>
    <name type="common">Dinoflagellate</name>
    <dbReference type="NCBI Taxonomy" id="2952"/>
    <lineage>
        <taxon>Eukaryota</taxon>
        <taxon>Sar</taxon>
        <taxon>Alveolata</taxon>
        <taxon>Dinophyceae</taxon>
        <taxon>Suessiales</taxon>
        <taxon>Symbiodiniaceae</taxon>
        <taxon>Symbiodinium</taxon>
    </lineage>
</organism>
<feature type="non-terminal residue" evidence="2">
    <location>
        <position position="1"/>
    </location>
</feature>
<evidence type="ECO:0000313" key="3">
    <source>
        <dbReference type="Proteomes" id="UP000649617"/>
    </source>
</evidence>
<sequence>VLRAISANQDSAQPFAVDAAAVEASGEQGDADEERPLQGNGAAASSDGSCCPSLEAQLIFDVFLKRLPPEDAKDEVEQPAPKKAKLDVARPLRGCVPQIAEDKVSVNSENAGDLVKVEKLCVVKAAKQSYIQAVCNGRKRLLVSVTPSMSAKHEAVIAQLLALAKPLHESLLFRDLKQLLLEARTKLL</sequence>
<dbReference type="Proteomes" id="UP000649617">
    <property type="component" value="Unassembled WGS sequence"/>
</dbReference>
<comment type="caution">
    <text evidence="2">The sequence shown here is derived from an EMBL/GenBank/DDBJ whole genome shotgun (WGS) entry which is preliminary data.</text>
</comment>
<protein>
    <submittedName>
        <fullName evidence="2">Uncharacterized protein</fullName>
    </submittedName>
</protein>
<evidence type="ECO:0000313" key="2">
    <source>
        <dbReference type="EMBL" id="CAE7355758.1"/>
    </source>
</evidence>
<feature type="region of interest" description="Disordered" evidence="1">
    <location>
        <begin position="16"/>
        <end position="49"/>
    </location>
</feature>
<evidence type="ECO:0000256" key="1">
    <source>
        <dbReference type="SAM" id="MobiDB-lite"/>
    </source>
</evidence>
<gene>
    <name evidence="2" type="ORF">SPIL2461_LOCUS8457</name>
</gene>
<keyword evidence="3" id="KW-1185">Reference proteome</keyword>
<reference evidence="2" key="1">
    <citation type="submission" date="2021-02" db="EMBL/GenBank/DDBJ databases">
        <authorList>
            <person name="Dougan E. K."/>
            <person name="Rhodes N."/>
            <person name="Thang M."/>
            <person name="Chan C."/>
        </authorList>
    </citation>
    <scope>NUCLEOTIDE SEQUENCE</scope>
</reference>
<dbReference type="EMBL" id="CAJNIZ010013913">
    <property type="protein sequence ID" value="CAE7355758.1"/>
    <property type="molecule type" value="Genomic_DNA"/>
</dbReference>